<evidence type="ECO:0000256" key="3">
    <source>
        <dbReference type="RuleBase" id="RU361235"/>
    </source>
</evidence>
<dbReference type="InterPro" id="IPR019826">
    <property type="entry name" value="Carboxylesterase_B_AS"/>
</dbReference>
<protein>
    <recommendedName>
        <fullName evidence="3">Carboxylic ester hydrolase</fullName>
        <ecNumber evidence="3">3.1.1.-</ecNumber>
    </recommendedName>
</protein>
<comment type="similarity">
    <text evidence="1 3">Belongs to the type-B carboxylesterase/lipase family.</text>
</comment>
<organism evidence="5 6">
    <name type="scientific">Mollisia scopiformis</name>
    <name type="common">Conifer needle endophyte fungus</name>
    <name type="synonym">Phialocephala scopiformis</name>
    <dbReference type="NCBI Taxonomy" id="149040"/>
    <lineage>
        <taxon>Eukaryota</taxon>
        <taxon>Fungi</taxon>
        <taxon>Dikarya</taxon>
        <taxon>Ascomycota</taxon>
        <taxon>Pezizomycotina</taxon>
        <taxon>Leotiomycetes</taxon>
        <taxon>Helotiales</taxon>
        <taxon>Mollisiaceae</taxon>
        <taxon>Mollisia</taxon>
    </lineage>
</organism>
<reference evidence="5 6" key="1">
    <citation type="submission" date="2015-10" db="EMBL/GenBank/DDBJ databases">
        <title>Full genome of DAOMC 229536 Phialocephala scopiformis, a fungal endophyte of spruce producing the potent anti-insectan compound rugulosin.</title>
        <authorList>
            <consortium name="DOE Joint Genome Institute"/>
            <person name="Walker A.K."/>
            <person name="Frasz S.L."/>
            <person name="Seifert K.A."/>
            <person name="Miller J.D."/>
            <person name="Mondo S.J."/>
            <person name="Labutti K."/>
            <person name="Lipzen A."/>
            <person name="Dockter R."/>
            <person name="Kennedy M."/>
            <person name="Grigoriev I.V."/>
            <person name="Spatafora J.W."/>
        </authorList>
    </citation>
    <scope>NUCLEOTIDE SEQUENCE [LARGE SCALE GENOMIC DNA]</scope>
    <source>
        <strain evidence="5 6">CBS 120377</strain>
    </source>
</reference>
<evidence type="ECO:0000256" key="2">
    <source>
        <dbReference type="ARBA" id="ARBA00022801"/>
    </source>
</evidence>
<dbReference type="InParanoid" id="A0A194WVH5"/>
<dbReference type="PROSITE" id="PS00941">
    <property type="entry name" value="CARBOXYLESTERASE_B_2"/>
    <property type="match status" value="1"/>
</dbReference>
<dbReference type="KEGG" id="psco:LY89DRAFT_566286"/>
<dbReference type="EC" id="3.1.1.-" evidence="3"/>
<dbReference type="PANTHER" id="PTHR43142">
    <property type="entry name" value="CARBOXYLIC ESTER HYDROLASE"/>
    <property type="match status" value="1"/>
</dbReference>
<dbReference type="InterPro" id="IPR029058">
    <property type="entry name" value="AB_hydrolase_fold"/>
</dbReference>
<dbReference type="PANTHER" id="PTHR43142:SF3">
    <property type="entry name" value="PUTATIVE (AFU_ORTHOLOGUE AFUA_3G09070)-RELATED"/>
    <property type="match status" value="1"/>
</dbReference>
<feature type="non-terminal residue" evidence="5">
    <location>
        <position position="658"/>
    </location>
</feature>
<gene>
    <name evidence="5" type="ORF">LY89DRAFT_566286</name>
</gene>
<evidence type="ECO:0000256" key="1">
    <source>
        <dbReference type="ARBA" id="ARBA00005964"/>
    </source>
</evidence>
<dbReference type="EMBL" id="KQ947426">
    <property type="protein sequence ID" value="KUJ11597.1"/>
    <property type="molecule type" value="Genomic_DNA"/>
</dbReference>
<evidence type="ECO:0000259" key="4">
    <source>
        <dbReference type="Pfam" id="PF00135"/>
    </source>
</evidence>
<feature type="non-terminal residue" evidence="5">
    <location>
        <position position="1"/>
    </location>
</feature>
<dbReference type="GeneID" id="28818266"/>
<dbReference type="InterPro" id="IPR002018">
    <property type="entry name" value="CarbesteraseB"/>
</dbReference>
<dbReference type="RefSeq" id="XP_018065952.1">
    <property type="nucleotide sequence ID" value="XM_018208540.2"/>
</dbReference>
<dbReference type="GO" id="GO:0016787">
    <property type="term" value="F:hydrolase activity"/>
    <property type="evidence" value="ECO:0007669"/>
    <property type="project" value="UniProtKB-KW"/>
</dbReference>
<dbReference type="OrthoDB" id="408631at2759"/>
<keyword evidence="2 3" id="KW-0378">Hydrolase</keyword>
<dbReference type="SUPFAM" id="SSF53474">
    <property type="entry name" value="alpha/beta-Hydrolases"/>
    <property type="match status" value="1"/>
</dbReference>
<accession>A0A194WVH5</accession>
<dbReference type="Gene3D" id="3.40.50.1820">
    <property type="entry name" value="alpha/beta hydrolase"/>
    <property type="match status" value="1"/>
</dbReference>
<dbReference type="AlphaFoldDB" id="A0A194WVH5"/>
<evidence type="ECO:0000313" key="6">
    <source>
        <dbReference type="Proteomes" id="UP000070700"/>
    </source>
</evidence>
<name>A0A194WVH5_MOLSC</name>
<dbReference type="Proteomes" id="UP000070700">
    <property type="component" value="Unassembled WGS sequence"/>
</dbReference>
<sequence length="658" mass="71545">LGGGLTILSYNDLNNTPSLGSGAILINQASSFASASQSCNLLGERFWAPANETPSELNNSLSYQVYLGAFPEIQLFWISNSTSRLCRAINYLGSVSNVDCGRELPALCSQSAPVSNSTFTNTSATFQIAQQVGAVSITGYRDFYTWKFFGIRYAAKPERFTYSSVFAGTGQELAISQPPACQQYIGQVTSGSSEDCLFLNIWTPYLAPTSPAAKANLKPVMFYIYGGGFTSGAASDPNTDGTNLASRGDVVVVALNYRIGYFGFLAYPDGVHNGNYGIGDMVTALEWVSQNIRAFGGDPEQVTIFGQSAGAAAARTLLASPKTKGLFSNAIMQSTPDGWPLAAPIAHYMSVQEYYTNFTESALNSTGCLDATDPIACLSEVDAAVLANLQTAAQYPVVDGTYLTSAELALNNSSGHNSNISVIVGGVRDEFAILDTYYPPAGITIEQYFDALSSEDFTQYPVLTNGTALFSIPPNPTADEIFNITVRVGTDGLFNCALEAAAYSAAKNNVFKKVYSYQFNRTYSPTDYTTTWCSAPLTASRPFGDPEMEYYKCHAGEQLYTFGTMKWGLPDRDGLDVLFSQWVVDYWTAFAWTGNPNPKKEYLEARGYWSTLERISKTGVWDQVAVNSSAWRVMQWDGFMAQEYPEQEQCAFLGLPLD</sequence>
<dbReference type="Pfam" id="PF00135">
    <property type="entry name" value="COesterase"/>
    <property type="match status" value="1"/>
</dbReference>
<feature type="domain" description="Carboxylesterase type B" evidence="4">
    <location>
        <begin position="147"/>
        <end position="652"/>
    </location>
</feature>
<keyword evidence="6" id="KW-1185">Reference proteome</keyword>
<dbReference type="InterPro" id="IPR019819">
    <property type="entry name" value="Carboxylesterase_B_CS"/>
</dbReference>
<evidence type="ECO:0000313" key="5">
    <source>
        <dbReference type="EMBL" id="KUJ11597.1"/>
    </source>
</evidence>
<proteinExistence type="inferred from homology"/>
<dbReference type="PROSITE" id="PS00122">
    <property type="entry name" value="CARBOXYLESTERASE_B_1"/>
    <property type="match status" value="1"/>
</dbReference>